<evidence type="ECO:0000256" key="3">
    <source>
        <dbReference type="ARBA" id="ARBA00022801"/>
    </source>
</evidence>
<evidence type="ECO:0000256" key="1">
    <source>
        <dbReference type="ARBA" id="ARBA00007623"/>
    </source>
</evidence>
<dbReference type="InterPro" id="IPR022683">
    <property type="entry name" value="Calpain_III"/>
</dbReference>
<dbReference type="InterPro" id="IPR022682">
    <property type="entry name" value="Calpain_domain_III"/>
</dbReference>
<organism evidence="6 7">
    <name type="scientific">Astrephomene gubernaculifera</name>
    <dbReference type="NCBI Taxonomy" id="47775"/>
    <lineage>
        <taxon>Eukaryota</taxon>
        <taxon>Viridiplantae</taxon>
        <taxon>Chlorophyta</taxon>
        <taxon>core chlorophytes</taxon>
        <taxon>Chlorophyceae</taxon>
        <taxon>CS clade</taxon>
        <taxon>Chlamydomonadales</taxon>
        <taxon>Astrephomenaceae</taxon>
        <taxon>Astrephomene</taxon>
    </lineage>
</organism>
<dbReference type="PANTHER" id="PTHR10183:SF379">
    <property type="entry name" value="CALPAIN-5"/>
    <property type="match status" value="1"/>
</dbReference>
<dbReference type="Gene3D" id="2.60.120.380">
    <property type="match status" value="1"/>
</dbReference>
<dbReference type="SUPFAM" id="SSF49758">
    <property type="entry name" value="Calpain large subunit, middle domain (domain III)"/>
    <property type="match status" value="2"/>
</dbReference>
<feature type="non-terminal residue" evidence="6">
    <location>
        <position position="1"/>
    </location>
</feature>
<reference evidence="6 7" key="1">
    <citation type="journal article" date="2021" name="Sci. Rep.">
        <title>Genome sequencing of the multicellular alga Astrephomene provides insights into convergent evolution of germ-soma differentiation.</title>
        <authorList>
            <person name="Yamashita S."/>
            <person name="Yamamoto K."/>
            <person name="Matsuzaki R."/>
            <person name="Suzuki S."/>
            <person name="Yamaguchi H."/>
            <person name="Hirooka S."/>
            <person name="Minakuchi Y."/>
            <person name="Miyagishima S."/>
            <person name="Kawachi M."/>
            <person name="Toyoda A."/>
            <person name="Nozaki H."/>
        </authorList>
    </citation>
    <scope>NUCLEOTIDE SEQUENCE [LARGE SCALE GENOMIC DNA]</scope>
    <source>
        <strain evidence="6 7">NIES-4017</strain>
    </source>
</reference>
<dbReference type="PANTHER" id="PTHR10183">
    <property type="entry name" value="CALPAIN"/>
    <property type="match status" value="1"/>
</dbReference>
<proteinExistence type="inferred from homology"/>
<sequence length="205" mass="21685">CGSNEEAVLAVTLEPETPYLLVPSIAAPGIDAPYELRLMSGVPLELVPLPEMQCMQLPGEWSAETAGGCNVNPLWRRNPKYHIVLSSYGRVRITLSRAPSRKPRHPVEDMLGLYILRAAGPDGEIKGDAKRAVVAESTFVPQPETTAEYELNGGCHYVIMPATYGPGRTGRFTLAVASSTAFQFRALGGGGVGGVSQGPGGAVHG</sequence>
<evidence type="ECO:0000259" key="5">
    <source>
        <dbReference type="SMART" id="SM00720"/>
    </source>
</evidence>
<evidence type="ECO:0000313" key="6">
    <source>
        <dbReference type="EMBL" id="GFR44608.1"/>
    </source>
</evidence>
<keyword evidence="4" id="KW-0788">Thiol protease</keyword>
<gene>
    <name evidence="6" type="ORF">Agub_g5891</name>
</gene>
<dbReference type="GO" id="GO:0006508">
    <property type="term" value="P:proteolysis"/>
    <property type="evidence" value="ECO:0007669"/>
    <property type="project" value="UniProtKB-KW"/>
</dbReference>
<dbReference type="InterPro" id="IPR036213">
    <property type="entry name" value="Calpain_III_sf"/>
</dbReference>
<dbReference type="Proteomes" id="UP001054857">
    <property type="component" value="Unassembled WGS sequence"/>
</dbReference>
<evidence type="ECO:0000256" key="4">
    <source>
        <dbReference type="ARBA" id="ARBA00022807"/>
    </source>
</evidence>
<accession>A0AAD3DN14</accession>
<keyword evidence="2" id="KW-0645">Protease</keyword>
<feature type="domain" description="Peptidase C2 calpain" evidence="5">
    <location>
        <begin position="51"/>
        <end position="185"/>
    </location>
</feature>
<dbReference type="SMART" id="SM00720">
    <property type="entry name" value="calpain_III"/>
    <property type="match status" value="1"/>
</dbReference>
<dbReference type="AlphaFoldDB" id="A0AAD3DN14"/>
<protein>
    <recommendedName>
        <fullName evidence="5">Peptidase C2 calpain domain-containing protein</fullName>
    </recommendedName>
</protein>
<evidence type="ECO:0000313" key="7">
    <source>
        <dbReference type="Proteomes" id="UP001054857"/>
    </source>
</evidence>
<feature type="non-terminal residue" evidence="6">
    <location>
        <position position="205"/>
    </location>
</feature>
<dbReference type="InterPro" id="IPR022684">
    <property type="entry name" value="Calpain_cysteine_protease"/>
</dbReference>
<comment type="similarity">
    <text evidence="1">Belongs to the peptidase C2 family.</text>
</comment>
<dbReference type="Pfam" id="PF01067">
    <property type="entry name" value="Calpain_III"/>
    <property type="match status" value="1"/>
</dbReference>
<dbReference type="EMBL" id="BMAR01000008">
    <property type="protein sequence ID" value="GFR44608.1"/>
    <property type="molecule type" value="Genomic_DNA"/>
</dbReference>
<evidence type="ECO:0000256" key="2">
    <source>
        <dbReference type="ARBA" id="ARBA00022670"/>
    </source>
</evidence>
<comment type="caution">
    <text evidence="6">The sequence shown here is derived from an EMBL/GenBank/DDBJ whole genome shotgun (WGS) entry which is preliminary data.</text>
</comment>
<keyword evidence="3" id="KW-0378">Hydrolase</keyword>
<dbReference type="GO" id="GO:0004198">
    <property type="term" value="F:calcium-dependent cysteine-type endopeptidase activity"/>
    <property type="evidence" value="ECO:0007669"/>
    <property type="project" value="InterPro"/>
</dbReference>
<name>A0AAD3DN14_9CHLO</name>
<keyword evidence="7" id="KW-1185">Reference proteome</keyword>